<dbReference type="InterPro" id="IPR050834">
    <property type="entry name" value="Glycosyltransf_2"/>
</dbReference>
<protein>
    <submittedName>
        <fullName evidence="5">Glycosyltransferase family 2 protein</fullName>
    </submittedName>
</protein>
<dbReference type="RefSeq" id="WP_139603675.1">
    <property type="nucleotide sequence ID" value="NZ_VDCQ01000025.1"/>
</dbReference>
<dbReference type="EMBL" id="VDCQ01000025">
    <property type="protein sequence ID" value="TNJ64801.1"/>
    <property type="molecule type" value="Genomic_DNA"/>
</dbReference>
<dbReference type="OrthoDB" id="9815829at2"/>
<dbReference type="AlphaFoldDB" id="A0A5C4T739"/>
<dbReference type="SUPFAM" id="SSF53448">
    <property type="entry name" value="Nucleotide-diphospho-sugar transferases"/>
    <property type="match status" value="1"/>
</dbReference>
<dbReference type="InterPro" id="IPR001173">
    <property type="entry name" value="Glyco_trans_2-like"/>
</dbReference>
<dbReference type="PANTHER" id="PTHR43685">
    <property type="entry name" value="GLYCOSYLTRANSFERASE"/>
    <property type="match status" value="1"/>
</dbReference>
<dbReference type="GO" id="GO:0016757">
    <property type="term" value="F:glycosyltransferase activity"/>
    <property type="evidence" value="ECO:0007669"/>
    <property type="project" value="UniProtKB-KW"/>
</dbReference>
<accession>A0A5C4T739</accession>
<gene>
    <name evidence="5" type="ORF">FE784_18305</name>
</gene>
<dbReference type="PANTHER" id="PTHR43685:SF5">
    <property type="entry name" value="GLYCOSYLTRANSFERASE EPSE-RELATED"/>
    <property type="match status" value="1"/>
</dbReference>
<feature type="domain" description="Glycosyltransferase 2-like" evidence="4">
    <location>
        <begin position="4"/>
        <end position="167"/>
    </location>
</feature>
<proteinExistence type="inferred from homology"/>
<evidence type="ECO:0000256" key="2">
    <source>
        <dbReference type="ARBA" id="ARBA00022676"/>
    </source>
</evidence>
<evidence type="ECO:0000313" key="6">
    <source>
        <dbReference type="Proteomes" id="UP000307943"/>
    </source>
</evidence>
<dbReference type="Pfam" id="PF00535">
    <property type="entry name" value="Glycos_transf_2"/>
    <property type="match status" value="1"/>
</dbReference>
<keyword evidence="6" id="KW-1185">Reference proteome</keyword>
<sequence length="328" mass="38200">MRISVVMAVYNGEMYLEQAVKSVLSQTYDHFELIVVDDGSTDRTPEILSRMNDSRIRKFRMPANRGAARALNYAIRKARGDWIAVHDADDESLPERLTVQVGYILERPELVAVGSRIACIGEADADPTQLRRAETNLNYGRDNEHIYRNRYLVCPICHGTALFSKAKFLEAGGYDPGYRITYDYDLWLRLFQLGPIVKADEVLYRYRIHSSSLSRRNGMDTYMEKLRCCIRRLRQFEYAHLSGDPRLIVFADWKISRNVVRQVIPHCPVRIYSYFDTLRSDTYAEKAMELFARGRIDGILLLQTKQRKELVRYFQNKGMTLNRNLFVL</sequence>
<dbReference type="Proteomes" id="UP000307943">
    <property type="component" value="Unassembled WGS sequence"/>
</dbReference>
<comment type="similarity">
    <text evidence="1">Belongs to the glycosyltransferase 2 family.</text>
</comment>
<evidence type="ECO:0000256" key="1">
    <source>
        <dbReference type="ARBA" id="ARBA00006739"/>
    </source>
</evidence>
<evidence type="ECO:0000256" key="3">
    <source>
        <dbReference type="ARBA" id="ARBA00022679"/>
    </source>
</evidence>
<keyword evidence="2" id="KW-0328">Glycosyltransferase</keyword>
<comment type="caution">
    <text evidence="5">The sequence shown here is derived from an EMBL/GenBank/DDBJ whole genome shotgun (WGS) entry which is preliminary data.</text>
</comment>
<name>A0A5C4T739_9BACL</name>
<reference evidence="5 6" key="1">
    <citation type="submission" date="2019-05" db="EMBL/GenBank/DDBJ databases">
        <title>We sequenced the genome of Paenibacillus hemerocallicola KCTC 33185 for further insight into its adaptation and study the phylogeny of Paenibacillus.</title>
        <authorList>
            <person name="Narsing Rao M.P."/>
        </authorList>
    </citation>
    <scope>NUCLEOTIDE SEQUENCE [LARGE SCALE GENOMIC DNA]</scope>
    <source>
        <strain evidence="5 6">KCTC 33185</strain>
    </source>
</reference>
<keyword evidence="3 5" id="KW-0808">Transferase</keyword>
<dbReference type="InterPro" id="IPR029044">
    <property type="entry name" value="Nucleotide-diphossugar_trans"/>
</dbReference>
<evidence type="ECO:0000259" key="4">
    <source>
        <dbReference type="Pfam" id="PF00535"/>
    </source>
</evidence>
<organism evidence="5 6">
    <name type="scientific">Paenibacillus hemerocallicola</name>
    <dbReference type="NCBI Taxonomy" id="1172614"/>
    <lineage>
        <taxon>Bacteria</taxon>
        <taxon>Bacillati</taxon>
        <taxon>Bacillota</taxon>
        <taxon>Bacilli</taxon>
        <taxon>Bacillales</taxon>
        <taxon>Paenibacillaceae</taxon>
        <taxon>Paenibacillus</taxon>
    </lineage>
</organism>
<evidence type="ECO:0000313" key="5">
    <source>
        <dbReference type="EMBL" id="TNJ64801.1"/>
    </source>
</evidence>
<dbReference type="Gene3D" id="3.90.550.10">
    <property type="entry name" value="Spore Coat Polysaccharide Biosynthesis Protein SpsA, Chain A"/>
    <property type="match status" value="1"/>
</dbReference>